<gene>
    <name evidence="4" type="ORF">TOPH_05491</name>
</gene>
<reference evidence="4 5" key="1">
    <citation type="journal article" date="2015" name="BMC Genomics">
        <title>The genome of the truffle-parasite Tolypocladium ophioglossoides and the evolution of antifungal peptaibiotics.</title>
        <authorList>
            <person name="Quandt C.A."/>
            <person name="Bushley K.E."/>
            <person name="Spatafora J.W."/>
        </authorList>
    </citation>
    <scope>NUCLEOTIDE SEQUENCE [LARGE SCALE GENOMIC DNA]</scope>
    <source>
        <strain evidence="4 5">CBS 100239</strain>
    </source>
</reference>
<organism evidence="4 5">
    <name type="scientific">Tolypocladium ophioglossoides (strain CBS 100239)</name>
    <name type="common">Snaketongue truffleclub</name>
    <name type="synonym">Elaphocordyceps ophioglossoides</name>
    <dbReference type="NCBI Taxonomy" id="1163406"/>
    <lineage>
        <taxon>Eukaryota</taxon>
        <taxon>Fungi</taxon>
        <taxon>Dikarya</taxon>
        <taxon>Ascomycota</taxon>
        <taxon>Pezizomycotina</taxon>
        <taxon>Sordariomycetes</taxon>
        <taxon>Hypocreomycetidae</taxon>
        <taxon>Hypocreales</taxon>
        <taxon>Ophiocordycipitaceae</taxon>
        <taxon>Tolypocladium</taxon>
    </lineage>
</organism>
<dbReference type="EMBL" id="LFRF01000016">
    <property type="protein sequence ID" value="KND89779.1"/>
    <property type="molecule type" value="Genomic_DNA"/>
</dbReference>
<feature type="chain" id="PRO_5005544922" evidence="3">
    <location>
        <begin position="19"/>
        <end position="206"/>
    </location>
</feature>
<evidence type="ECO:0000313" key="4">
    <source>
        <dbReference type="EMBL" id="KND89779.1"/>
    </source>
</evidence>
<proteinExistence type="predicted"/>
<keyword evidence="2" id="KW-1133">Transmembrane helix</keyword>
<feature type="signal peptide" evidence="3">
    <location>
        <begin position="1"/>
        <end position="18"/>
    </location>
</feature>
<keyword evidence="2" id="KW-0812">Transmembrane</keyword>
<dbReference type="AlphaFoldDB" id="A0A0L0N6Y5"/>
<keyword evidence="2" id="KW-0472">Membrane</keyword>
<evidence type="ECO:0000256" key="3">
    <source>
        <dbReference type="SAM" id="SignalP"/>
    </source>
</evidence>
<protein>
    <submittedName>
        <fullName evidence="4">Uncharacterized protein</fullName>
    </submittedName>
</protein>
<evidence type="ECO:0000256" key="2">
    <source>
        <dbReference type="SAM" id="Phobius"/>
    </source>
</evidence>
<feature type="region of interest" description="Disordered" evidence="1">
    <location>
        <begin position="177"/>
        <end position="206"/>
    </location>
</feature>
<accession>A0A0L0N6Y5</accession>
<evidence type="ECO:0000256" key="1">
    <source>
        <dbReference type="SAM" id="MobiDB-lite"/>
    </source>
</evidence>
<dbReference type="OrthoDB" id="4925794at2759"/>
<sequence>MKLLSILLGLGLAGVGLAAPAAGPYQVITTEDGIPLMRSRVVRVDAADVNTPNTPSSPCFLSTKLSKYASDALGLMRLPGRKFRLSPVFALDADSAGVMTDPNGDLVTVSYGGRRKGMAWRHPGKDFHPYPMLSLRDCLPFLILAISLSVVVACSFLRRSVYKRELEPAFESALAEKGIRPQGTERSRSMLEKQPASTARATMDCL</sequence>
<evidence type="ECO:0000313" key="5">
    <source>
        <dbReference type="Proteomes" id="UP000036947"/>
    </source>
</evidence>
<keyword evidence="5" id="KW-1185">Reference proteome</keyword>
<dbReference type="Proteomes" id="UP000036947">
    <property type="component" value="Unassembled WGS sequence"/>
</dbReference>
<name>A0A0L0N6Y5_TOLOC</name>
<comment type="caution">
    <text evidence="4">The sequence shown here is derived from an EMBL/GenBank/DDBJ whole genome shotgun (WGS) entry which is preliminary data.</text>
</comment>
<feature type="compositionally biased region" description="Basic and acidic residues" evidence="1">
    <location>
        <begin position="177"/>
        <end position="191"/>
    </location>
</feature>
<feature type="transmembrane region" description="Helical" evidence="2">
    <location>
        <begin position="139"/>
        <end position="157"/>
    </location>
</feature>
<keyword evidence="3" id="KW-0732">Signal</keyword>